<sequence>MASEFLVRIEHALKSKHGRTNVQEDLLSDKAETIARRKKIETDEGNAIAIGQSCPESALPCNADDSTGGLLSVPTLNAVGTPLEYQQIAFDMNIDNEPAEPQMSASAVELYEAGIELQNEDLGKTTSHQ</sequence>
<gene>
    <name evidence="1" type="ORF">AAL_01570</name>
</gene>
<reference evidence="1 2" key="1">
    <citation type="journal article" date="2016" name="Genome Biol. Evol.">
        <title>Divergent and convergent evolution of fungal pathogenicity.</title>
        <authorList>
            <person name="Shang Y."/>
            <person name="Xiao G."/>
            <person name="Zheng P."/>
            <person name="Cen K."/>
            <person name="Zhan S."/>
            <person name="Wang C."/>
        </authorList>
    </citation>
    <scope>NUCLEOTIDE SEQUENCE [LARGE SCALE GENOMIC DNA]</scope>
    <source>
        <strain evidence="1 2">RCEF 2490</strain>
    </source>
</reference>
<evidence type="ECO:0000313" key="1">
    <source>
        <dbReference type="EMBL" id="OAA32238.1"/>
    </source>
</evidence>
<dbReference type="OrthoDB" id="5151375at2759"/>
<evidence type="ECO:0000313" key="2">
    <source>
        <dbReference type="Proteomes" id="UP000078544"/>
    </source>
</evidence>
<protein>
    <submittedName>
        <fullName evidence="1">Uncharacterized protein</fullName>
    </submittedName>
</protein>
<organism evidence="1 2">
    <name type="scientific">Moelleriella libera RCEF 2490</name>
    <dbReference type="NCBI Taxonomy" id="1081109"/>
    <lineage>
        <taxon>Eukaryota</taxon>
        <taxon>Fungi</taxon>
        <taxon>Dikarya</taxon>
        <taxon>Ascomycota</taxon>
        <taxon>Pezizomycotina</taxon>
        <taxon>Sordariomycetes</taxon>
        <taxon>Hypocreomycetidae</taxon>
        <taxon>Hypocreales</taxon>
        <taxon>Clavicipitaceae</taxon>
        <taxon>Moelleriella</taxon>
    </lineage>
</organism>
<name>A0A166U9L9_9HYPO</name>
<dbReference type="AlphaFoldDB" id="A0A166U9L9"/>
<accession>A0A166U9L9</accession>
<dbReference type="EMBL" id="AZGY01000002">
    <property type="protein sequence ID" value="OAA32238.1"/>
    <property type="molecule type" value="Genomic_DNA"/>
</dbReference>
<comment type="caution">
    <text evidence="1">The sequence shown here is derived from an EMBL/GenBank/DDBJ whole genome shotgun (WGS) entry which is preliminary data.</text>
</comment>
<keyword evidence="2" id="KW-1185">Reference proteome</keyword>
<dbReference type="Proteomes" id="UP000078544">
    <property type="component" value="Unassembled WGS sequence"/>
</dbReference>
<proteinExistence type="predicted"/>